<dbReference type="GO" id="GO:0046872">
    <property type="term" value="F:metal ion binding"/>
    <property type="evidence" value="ECO:0007669"/>
    <property type="project" value="UniProtKB-KW"/>
</dbReference>
<organism evidence="8 9">
    <name type="scientific">Abrus precatorius</name>
    <name type="common">Indian licorice</name>
    <name type="synonym">Glycine abrus</name>
    <dbReference type="NCBI Taxonomy" id="3816"/>
    <lineage>
        <taxon>Eukaryota</taxon>
        <taxon>Viridiplantae</taxon>
        <taxon>Streptophyta</taxon>
        <taxon>Embryophyta</taxon>
        <taxon>Tracheophyta</taxon>
        <taxon>Spermatophyta</taxon>
        <taxon>Magnoliopsida</taxon>
        <taxon>eudicotyledons</taxon>
        <taxon>Gunneridae</taxon>
        <taxon>Pentapetalae</taxon>
        <taxon>rosids</taxon>
        <taxon>fabids</taxon>
        <taxon>Fabales</taxon>
        <taxon>Fabaceae</taxon>
        <taxon>Papilionoideae</taxon>
        <taxon>50 kb inversion clade</taxon>
        <taxon>NPAAA clade</taxon>
        <taxon>indigoferoid/millettioid clade</taxon>
        <taxon>Abreae</taxon>
        <taxon>Abrus</taxon>
    </lineage>
</organism>
<reference evidence="8" key="1">
    <citation type="journal article" date="2019" name="Toxins">
        <title>Detection of Abrin-Like and Prepropulchellin-Like Toxin Genes and Transcripts Using Whole Genome Sequencing and Full-Length Transcript Sequencing of Abrus precatorius.</title>
        <authorList>
            <person name="Hovde B.T."/>
            <person name="Daligault H.E."/>
            <person name="Hanschen E.R."/>
            <person name="Kunde Y.A."/>
            <person name="Johnson M.B."/>
            <person name="Starkenburg S.R."/>
            <person name="Johnson S.L."/>
        </authorList>
    </citation>
    <scope>NUCLEOTIDE SEQUENCE [LARGE SCALE GENOMIC DNA]</scope>
</reference>
<dbReference type="PROSITE" id="PS00444">
    <property type="entry name" value="POLYPRENYL_SYNTHASE_2"/>
    <property type="match status" value="1"/>
</dbReference>
<proteinExistence type="inferred from homology"/>
<dbReference type="Proteomes" id="UP000694853">
    <property type="component" value="Unplaced"/>
</dbReference>
<keyword evidence="4" id="KW-0479">Metal-binding</keyword>
<dbReference type="SFLD" id="SFLDS00005">
    <property type="entry name" value="Isoprenoid_Synthase_Type_I"/>
    <property type="match status" value="1"/>
</dbReference>
<dbReference type="Gene3D" id="1.10.600.10">
    <property type="entry name" value="Farnesyl Diphosphate Synthase"/>
    <property type="match status" value="1"/>
</dbReference>
<dbReference type="PANTHER" id="PTHR12001">
    <property type="entry name" value="GERANYLGERANYL PYROPHOSPHATE SYNTHASE"/>
    <property type="match status" value="1"/>
</dbReference>
<comment type="similarity">
    <text evidence="2 7">Belongs to the FPP/GGPP synthase family.</text>
</comment>
<keyword evidence="8" id="KW-1185">Reference proteome</keyword>
<dbReference type="Pfam" id="PF00348">
    <property type="entry name" value="polyprenyl_synt"/>
    <property type="match status" value="1"/>
</dbReference>
<reference evidence="9" key="2">
    <citation type="submission" date="2025-08" db="UniProtKB">
        <authorList>
            <consortium name="RefSeq"/>
        </authorList>
    </citation>
    <scope>IDENTIFICATION</scope>
    <source>
        <tissue evidence="9">Young leaves</tissue>
    </source>
</reference>
<evidence type="ECO:0000256" key="3">
    <source>
        <dbReference type="ARBA" id="ARBA00022679"/>
    </source>
</evidence>
<dbReference type="GO" id="GO:0004659">
    <property type="term" value="F:prenyltransferase activity"/>
    <property type="evidence" value="ECO:0007669"/>
    <property type="project" value="InterPro"/>
</dbReference>
<protein>
    <submittedName>
        <fullName evidence="9">Probable solanesyl-diphosphate synthase 3, chloroplastic isoform X3</fullName>
    </submittedName>
</protein>
<keyword evidence="3 7" id="KW-0808">Transferase</keyword>
<evidence type="ECO:0000256" key="6">
    <source>
        <dbReference type="ARBA" id="ARBA00023229"/>
    </source>
</evidence>
<dbReference type="InterPro" id="IPR008949">
    <property type="entry name" value="Isoprenoid_synthase_dom_sf"/>
</dbReference>
<comment type="cofactor">
    <cofactor evidence="1">
        <name>Mg(2+)</name>
        <dbReference type="ChEBI" id="CHEBI:18420"/>
    </cofactor>
</comment>
<keyword evidence="6" id="KW-0414">Isoprene biosynthesis</keyword>
<dbReference type="GO" id="GO:0009507">
    <property type="term" value="C:chloroplast"/>
    <property type="evidence" value="ECO:0007669"/>
    <property type="project" value="TreeGrafter"/>
</dbReference>
<dbReference type="InterPro" id="IPR000092">
    <property type="entry name" value="Polyprenyl_synt"/>
</dbReference>
<dbReference type="SUPFAM" id="SSF48576">
    <property type="entry name" value="Terpenoid synthases"/>
    <property type="match status" value="1"/>
</dbReference>
<sequence>MMSVTGKNLLSCGCSSNASFDRSTVRNFAKVNSKGWGRGHGARKSFCCKRRSTQCRVSSMKPAQPTVNGGTQAIEGLTTGLDLKSYSETPISPARLFEVVADDLQTLNKNLQSIFSAGGKRMRPALVFLVSRATAELLGLKEITVKHRRLAEIIEMIHTASLIHDDVLDESDLRRGKKTVHQMFGTRVAVLAGDFMFAQSSWYLANLENIEVIKLISQVIKDFASGEIKQASSLFDCDVQLDEYLIKSYYKTASLIAASTKGAAVFSGADSSITEKMYEYGKNLGLSFQVVDDILDFTQSAEQLGKPAGTDLAKGNLTAPVIFALEKEPKLRDIIESEFSEVGSLDEAIKLVKSCGGIERAQELAKEKADLAIQSLQCLPQSMFRLALQDMVVYNLQRIA</sequence>
<gene>
    <name evidence="9" type="primary">LOC113853731</name>
</gene>
<name>A0A8B8K8S9_ABRPR</name>
<keyword evidence="5" id="KW-0460">Magnesium</keyword>
<dbReference type="PROSITE" id="PS00723">
    <property type="entry name" value="POLYPRENYL_SYNTHASE_1"/>
    <property type="match status" value="1"/>
</dbReference>
<dbReference type="PANTHER" id="PTHR12001:SF69">
    <property type="entry name" value="ALL TRANS-POLYPRENYL-DIPHOSPHATE SYNTHASE PDSS1"/>
    <property type="match status" value="1"/>
</dbReference>
<evidence type="ECO:0000256" key="2">
    <source>
        <dbReference type="ARBA" id="ARBA00006706"/>
    </source>
</evidence>
<dbReference type="CDD" id="cd00685">
    <property type="entry name" value="Trans_IPPS_HT"/>
    <property type="match status" value="1"/>
</dbReference>
<dbReference type="GeneID" id="113853731"/>
<dbReference type="NCBIfam" id="TIGR02749">
    <property type="entry name" value="prenyl_cyano"/>
    <property type="match status" value="1"/>
</dbReference>
<evidence type="ECO:0000256" key="1">
    <source>
        <dbReference type="ARBA" id="ARBA00001946"/>
    </source>
</evidence>
<evidence type="ECO:0000313" key="8">
    <source>
        <dbReference type="Proteomes" id="UP000694853"/>
    </source>
</evidence>
<evidence type="ECO:0000313" key="9">
    <source>
        <dbReference type="RefSeq" id="XP_027340106.1"/>
    </source>
</evidence>
<evidence type="ECO:0000256" key="4">
    <source>
        <dbReference type="ARBA" id="ARBA00022723"/>
    </source>
</evidence>
<evidence type="ECO:0000256" key="7">
    <source>
        <dbReference type="RuleBase" id="RU004466"/>
    </source>
</evidence>
<dbReference type="GO" id="GO:0008299">
    <property type="term" value="P:isoprenoid biosynthetic process"/>
    <property type="evidence" value="ECO:0007669"/>
    <property type="project" value="UniProtKB-KW"/>
</dbReference>
<accession>A0A8B8K8S9</accession>
<dbReference type="InterPro" id="IPR033749">
    <property type="entry name" value="Polyprenyl_synt_CS"/>
</dbReference>
<evidence type="ECO:0000256" key="5">
    <source>
        <dbReference type="ARBA" id="ARBA00022842"/>
    </source>
</evidence>
<dbReference type="GO" id="GO:0010236">
    <property type="term" value="P:plastoquinone biosynthetic process"/>
    <property type="evidence" value="ECO:0007669"/>
    <property type="project" value="TreeGrafter"/>
</dbReference>
<dbReference type="AlphaFoldDB" id="A0A8B8K8S9"/>
<dbReference type="RefSeq" id="XP_027340106.1">
    <property type="nucleotide sequence ID" value="XM_027484305.1"/>
</dbReference>